<gene>
    <name evidence="7" type="ORF">Sradi_2360300</name>
</gene>
<dbReference type="PIRSF" id="PIRSF000862">
    <property type="entry name" value="Steryl_ester_lip"/>
    <property type="match status" value="1"/>
</dbReference>
<dbReference type="Pfam" id="PF04083">
    <property type="entry name" value="Abhydro_lipase"/>
    <property type="match status" value="1"/>
</dbReference>
<comment type="similarity">
    <text evidence="1 2">Belongs to the AB hydrolase superfamily. Lipase family.</text>
</comment>
<evidence type="ECO:0000313" key="7">
    <source>
        <dbReference type="EMBL" id="KAL0400170.1"/>
    </source>
</evidence>
<dbReference type="GO" id="GO:0016788">
    <property type="term" value="F:hydrolase activity, acting on ester bonds"/>
    <property type="evidence" value="ECO:0007669"/>
    <property type="project" value="InterPro"/>
</dbReference>
<reference evidence="7" key="1">
    <citation type="submission" date="2020-06" db="EMBL/GenBank/DDBJ databases">
        <authorList>
            <person name="Li T."/>
            <person name="Hu X."/>
            <person name="Zhang T."/>
            <person name="Song X."/>
            <person name="Zhang H."/>
            <person name="Dai N."/>
            <person name="Sheng W."/>
            <person name="Hou X."/>
            <person name="Wei L."/>
        </authorList>
    </citation>
    <scope>NUCLEOTIDE SEQUENCE</scope>
    <source>
        <strain evidence="7">G02</strain>
        <tissue evidence="7">Leaf</tissue>
    </source>
</reference>
<feature type="active site" description="Nucleophile" evidence="3">
    <location>
        <position position="181"/>
    </location>
</feature>
<sequence>MVVKTIITSLILVFLLSTSAAGGRTKLMMGVQDSGHDYADADGICKSRVEAQGYSCEEHKVTTKDGYILSLQRIPTGRSDGKKTGTKPPVLLQHGLMSDALTWLSNSPDESLGFILADNGFDVWLANVRGTNYSSGHTSLSPNDPEFWDWSWDELVEYDLPAFVQYVNGQTGQKLHYVGHSLGTLMAFGAFSREEVLNMVRSAALLSPIAYMGQMPSPLARAAADIFTAEVLYWLGLKEFAPGGGAASKLVSDICSTIDCTDLESVITGPNCCMNSSRASLAHQQPTAQKNMIHLAQMIRQGTIAMYDYGSDDDNNKHYGQTTPPDYNMTSIPNNLPLFFSYGGEDLLSDVKDVQTLIDTLSGHDPDKLVLQYVEDYAHLDFVYAVNAKQVVYDPLIAFFRLN</sequence>
<feature type="signal peptide" evidence="4">
    <location>
        <begin position="1"/>
        <end position="22"/>
    </location>
</feature>
<evidence type="ECO:0000256" key="4">
    <source>
        <dbReference type="SAM" id="SignalP"/>
    </source>
</evidence>
<dbReference type="GO" id="GO:0016042">
    <property type="term" value="P:lipid catabolic process"/>
    <property type="evidence" value="ECO:0007669"/>
    <property type="project" value="UniProtKB-KW"/>
</dbReference>
<dbReference type="SUPFAM" id="SSF53474">
    <property type="entry name" value="alpha/beta-Hydrolases"/>
    <property type="match status" value="1"/>
</dbReference>
<dbReference type="InterPro" id="IPR029058">
    <property type="entry name" value="AB_hydrolase_fold"/>
</dbReference>
<feature type="domain" description="Serine aminopeptidase S33" evidence="6">
    <location>
        <begin position="112"/>
        <end position="300"/>
    </location>
</feature>
<feature type="active site" description="Charge relay system" evidence="3">
    <location>
        <position position="346"/>
    </location>
</feature>
<keyword evidence="2" id="KW-0443">Lipid metabolism</keyword>
<keyword evidence="4" id="KW-0732">Signal</keyword>
<evidence type="ECO:0000259" key="5">
    <source>
        <dbReference type="Pfam" id="PF04083"/>
    </source>
</evidence>
<dbReference type="PANTHER" id="PTHR11005">
    <property type="entry name" value="LYSOSOMAL ACID LIPASE-RELATED"/>
    <property type="match status" value="1"/>
</dbReference>
<feature type="chain" id="PRO_5043688472" description="Lipase" evidence="4">
    <location>
        <begin position="23"/>
        <end position="403"/>
    </location>
</feature>
<dbReference type="Gene3D" id="3.40.50.1820">
    <property type="entry name" value="alpha/beta hydrolase"/>
    <property type="match status" value="1"/>
</dbReference>
<comment type="caution">
    <text evidence="7">The sequence shown here is derived from an EMBL/GenBank/DDBJ whole genome shotgun (WGS) entry which is preliminary data.</text>
</comment>
<reference evidence="7" key="2">
    <citation type="journal article" date="2024" name="Plant">
        <title>Genomic evolution and insights into agronomic trait innovations of Sesamum species.</title>
        <authorList>
            <person name="Miao H."/>
            <person name="Wang L."/>
            <person name="Qu L."/>
            <person name="Liu H."/>
            <person name="Sun Y."/>
            <person name="Le M."/>
            <person name="Wang Q."/>
            <person name="Wei S."/>
            <person name="Zheng Y."/>
            <person name="Lin W."/>
            <person name="Duan Y."/>
            <person name="Cao H."/>
            <person name="Xiong S."/>
            <person name="Wang X."/>
            <person name="Wei L."/>
            <person name="Li C."/>
            <person name="Ma Q."/>
            <person name="Ju M."/>
            <person name="Zhao R."/>
            <person name="Li G."/>
            <person name="Mu C."/>
            <person name="Tian Q."/>
            <person name="Mei H."/>
            <person name="Zhang T."/>
            <person name="Gao T."/>
            <person name="Zhang H."/>
        </authorList>
    </citation>
    <scope>NUCLEOTIDE SEQUENCE</scope>
    <source>
        <strain evidence="7">G02</strain>
    </source>
</reference>
<evidence type="ECO:0000256" key="3">
    <source>
        <dbReference type="PIRSR" id="PIRSR000862-1"/>
    </source>
</evidence>
<dbReference type="InterPro" id="IPR022742">
    <property type="entry name" value="Hydrolase_4"/>
</dbReference>
<name>A0AAW2T6Y6_SESRA</name>
<keyword evidence="2" id="KW-0378">Hydrolase</keyword>
<dbReference type="AlphaFoldDB" id="A0AAW2T6Y6"/>
<dbReference type="InterPro" id="IPR006693">
    <property type="entry name" value="AB_hydrolase_lipase"/>
</dbReference>
<dbReference type="InterPro" id="IPR025483">
    <property type="entry name" value="Lipase_euk"/>
</dbReference>
<dbReference type="FunFam" id="3.40.50.1820:FF:000126">
    <property type="entry name" value="Lipase"/>
    <property type="match status" value="1"/>
</dbReference>
<proteinExistence type="inferred from homology"/>
<evidence type="ECO:0000256" key="2">
    <source>
        <dbReference type="PIRNR" id="PIRNR000862"/>
    </source>
</evidence>
<evidence type="ECO:0000259" key="6">
    <source>
        <dbReference type="Pfam" id="PF12146"/>
    </source>
</evidence>
<feature type="active site" description="Charge relay system" evidence="3">
    <location>
        <position position="379"/>
    </location>
</feature>
<keyword evidence="2" id="KW-0442">Lipid degradation</keyword>
<dbReference type="EMBL" id="JACGWJ010000009">
    <property type="protein sequence ID" value="KAL0400170.1"/>
    <property type="molecule type" value="Genomic_DNA"/>
</dbReference>
<feature type="domain" description="Partial AB-hydrolase lipase" evidence="5">
    <location>
        <begin position="49"/>
        <end position="106"/>
    </location>
</feature>
<dbReference type="Pfam" id="PF12146">
    <property type="entry name" value="Hydrolase_4"/>
    <property type="match status" value="1"/>
</dbReference>
<organism evidence="7">
    <name type="scientific">Sesamum radiatum</name>
    <name type="common">Black benniseed</name>
    <dbReference type="NCBI Taxonomy" id="300843"/>
    <lineage>
        <taxon>Eukaryota</taxon>
        <taxon>Viridiplantae</taxon>
        <taxon>Streptophyta</taxon>
        <taxon>Embryophyta</taxon>
        <taxon>Tracheophyta</taxon>
        <taxon>Spermatophyta</taxon>
        <taxon>Magnoliopsida</taxon>
        <taxon>eudicotyledons</taxon>
        <taxon>Gunneridae</taxon>
        <taxon>Pentapetalae</taxon>
        <taxon>asterids</taxon>
        <taxon>lamiids</taxon>
        <taxon>Lamiales</taxon>
        <taxon>Pedaliaceae</taxon>
        <taxon>Sesamum</taxon>
    </lineage>
</organism>
<accession>A0AAW2T6Y6</accession>
<protein>
    <recommendedName>
        <fullName evidence="2">Lipase</fullName>
    </recommendedName>
</protein>
<evidence type="ECO:0000256" key="1">
    <source>
        <dbReference type="ARBA" id="ARBA00010701"/>
    </source>
</evidence>